<evidence type="ECO:0000256" key="1">
    <source>
        <dbReference type="SAM" id="MobiDB-lite"/>
    </source>
</evidence>
<feature type="signal peptide" evidence="2">
    <location>
        <begin position="1"/>
        <end position="21"/>
    </location>
</feature>
<feature type="compositionally biased region" description="Polar residues" evidence="1">
    <location>
        <begin position="150"/>
        <end position="160"/>
    </location>
</feature>
<gene>
    <name evidence="3" type="ORF">Megvenef_00689</name>
</gene>
<evidence type="ECO:0000313" key="3">
    <source>
        <dbReference type="EMBL" id="MEA0970721.1"/>
    </source>
</evidence>
<reference evidence="3 4" key="1">
    <citation type="submission" date="2023-03" db="EMBL/GenBank/DDBJ databases">
        <title>Host association and intracellularity evolved multiple times independently in the Rickettsiales.</title>
        <authorList>
            <person name="Castelli M."/>
            <person name="Nardi T."/>
            <person name="Gammuto L."/>
            <person name="Bellinzona G."/>
            <person name="Sabaneyeva E."/>
            <person name="Potekhin A."/>
            <person name="Serra V."/>
            <person name="Petroni G."/>
            <person name="Sassera D."/>
        </authorList>
    </citation>
    <scope>NUCLEOTIDE SEQUENCE [LARGE SCALE GENOMIC DNA]</scope>
    <source>
        <strain evidence="3 4">Sr 2-6</strain>
    </source>
</reference>
<feature type="compositionally biased region" description="Polar residues" evidence="1">
    <location>
        <begin position="82"/>
        <end position="108"/>
    </location>
</feature>
<proteinExistence type="predicted"/>
<feature type="compositionally biased region" description="Basic and acidic residues" evidence="1">
    <location>
        <begin position="244"/>
        <end position="267"/>
    </location>
</feature>
<organism evidence="3 4">
    <name type="scientific">Candidatus Megaera venefica</name>
    <dbReference type="NCBI Taxonomy" id="2055910"/>
    <lineage>
        <taxon>Bacteria</taxon>
        <taxon>Pseudomonadati</taxon>
        <taxon>Pseudomonadota</taxon>
        <taxon>Alphaproteobacteria</taxon>
        <taxon>Rickettsiales</taxon>
        <taxon>Rickettsiaceae</taxon>
        <taxon>Candidatus Megaera</taxon>
    </lineage>
</organism>
<evidence type="ECO:0000313" key="4">
    <source>
        <dbReference type="Proteomes" id="UP001291687"/>
    </source>
</evidence>
<feature type="compositionally biased region" description="Basic and acidic residues" evidence="1">
    <location>
        <begin position="277"/>
        <end position="300"/>
    </location>
</feature>
<evidence type="ECO:0000256" key="2">
    <source>
        <dbReference type="SAM" id="SignalP"/>
    </source>
</evidence>
<feature type="compositionally biased region" description="Polar residues" evidence="1">
    <location>
        <begin position="168"/>
        <end position="177"/>
    </location>
</feature>
<keyword evidence="4" id="KW-1185">Reference proteome</keyword>
<dbReference type="EMBL" id="JARJFB010000040">
    <property type="protein sequence ID" value="MEA0970721.1"/>
    <property type="molecule type" value="Genomic_DNA"/>
</dbReference>
<feature type="compositionally biased region" description="Basic and acidic residues" evidence="1">
    <location>
        <begin position="182"/>
        <end position="234"/>
    </location>
</feature>
<dbReference type="RefSeq" id="WP_322776622.1">
    <property type="nucleotide sequence ID" value="NZ_JARJFB010000040.1"/>
</dbReference>
<feature type="region of interest" description="Disordered" evidence="1">
    <location>
        <begin position="67"/>
        <end position="338"/>
    </location>
</feature>
<keyword evidence="2" id="KW-0732">Signal</keyword>
<sequence>MEKNLLIFVSILLLNSAPSYADNESGLPALPTASEIQVEEAGSDSSKSLWQKFKEYFGFGEEKKIVEKQPDAPAAVEKTEDTGQAAQSKSINDRQTVIDNKVNDNSSDIPPGSTDEGPMNVKLPEPESEVDVPDQLKLPVGFGDDVIKDSNANEPIQDVTNLDEITRKNNAADNTAASKILDQAEEKTKDVKEPSEPKTEEMSVPRLPEAYEDKAKEAVKEDGVKEPSEPKTEEMSVPQLPEAYEDKTKEAVKEDGVKEASEPKTEEVSVPQLPEAYEDKTKEVVKEDGVKEPSEPKTEEVSVPQLPEAYEDKTKEVVKDPAIKEPAEPKTEEELVVKNDESTVKLVLPTDKPNGASANSPNITVPEYANAANQPNEDEAAISKYKKEFEAKTSKPAVVPKISESELSLENKSKQVDLKASDLEEFDTKQLKFVNNEAQVLILPNDDIVLGVLVDEAKLEQMDFRSYIDKFWENYNKLKREPRRLEIERFVENYDELFDTNNNLYEEK</sequence>
<accession>A0ABU5NC58</accession>
<name>A0ABU5NC58_9RICK</name>
<protein>
    <submittedName>
        <fullName evidence="3">Uncharacterized protein</fullName>
    </submittedName>
</protein>
<dbReference type="Proteomes" id="UP001291687">
    <property type="component" value="Unassembled WGS sequence"/>
</dbReference>
<feature type="chain" id="PRO_5047220108" evidence="2">
    <location>
        <begin position="22"/>
        <end position="508"/>
    </location>
</feature>
<feature type="compositionally biased region" description="Basic and acidic residues" evidence="1">
    <location>
        <begin position="310"/>
        <end position="338"/>
    </location>
</feature>
<comment type="caution">
    <text evidence="3">The sequence shown here is derived from an EMBL/GenBank/DDBJ whole genome shotgun (WGS) entry which is preliminary data.</text>
</comment>